<evidence type="ECO:0000256" key="4">
    <source>
        <dbReference type="ARBA" id="ARBA00022692"/>
    </source>
</evidence>
<feature type="transmembrane region" description="Helical" evidence="12">
    <location>
        <begin position="39"/>
        <end position="59"/>
    </location>
</feature>
<feature type="domain" description="Cation-transporting P-type ATPase C-terminal" evidence="14">
    <location>
        <begin position="968"/>
        <end position="1125"/>
    </location>
</feature>
<dbReference type="SFLD" id="SFLDF00027">
    <property type="entry name" value="p-type_atpase"/>
    <property type="match status" value="1"/>
</dbReference>
<dbReference type="InterPro" id="IPR001757">
    <property type="entry name" value="P_typ_ATPase"/>
</dbReference>
<gene>
    <name evidence="17" type="ORF">AFUS01_LOCUS17609</name>
</gene>
<dbReference type="GO" id="GO:0015203">
    <property type="term" value="F:polyamine transmembrane transporter activity"/>
    <property type="evidence" value="ECO:0007669"/>
    <property type="project" value="TreeGrafter"/>
</dbReference>
<dbReference type="GO" id="GO:0016887">
    <property type="term" value="F:ATP hydrolysis activity"/>
    <property type="evidence" value="ECO:0007669"/>
    <property type="project" value="InterPro"/>
</dbReference>
<feature type="domain" description="Cation-transporting P-type ATPase N-terminal" evidence="15">
    <location>
        <begin position="163"/>
        <end position="219"/>
    </location>
</feature>
<evidence type="ECO:0000256" key="11">
    <source>
        <dbReference type="ARBA" id="ARBA00023136"/>
    </source>
</evidence>
<proteinExistence type="inferred from homology"/>
<dbReference type="AlphaFoldDB" id="A0A8J2K2Y1"/>
<evidence type="ECO:0000256" key="10">
    <source>
        <dbReference type="ARBA" id="ARBA00022989"/>
    </source>
</evidence>
<dbReference type="PANTHER" id="PTHR45630:SF8">
    <property type="entry name" value="CATION-TRANSPORTING ATPASE"/>
    <property type="match status" value="1"/>
</dbReference>
<dbReference type="FunFam" id="1.20.1110.10:FF:000023">
    <property type="entry name" value="Cation-transporting ATPase"/>
    <property type="match status" value="1"/>
</dbReference>
<comment type="subcellular location">
    <subcellularLocation>
        <location evidence="1 12">Membrane</location>
        <topology evidence="1 12">Multi-pass membrane protein</topology>
    </subcellularLocation>
</comment>
<evidence type="ECO:0000259" key="16">
    <source>
        <dbReference type="Pfam" id="PF12409"/>
    </source>
</evidence>
<dbReference type="Pfam" id="PF00122">
    <property type="entry name" value="E1-E2_ATPase"/>
    <property type="match status" value="1"/>
</dbReference>
<dbReference type="SFLD" id="SFLDS00003">
    <property type="entry name" value="Haloacid_Dehalogenase"/>
    <property type="match status" value="1"/>
</dbReference>
<protein>
    <recommendedName>
        <fullName evidence="12">Cation-transporting ATPase</fullName>
        <ecNumber evidence="12">7.2.2.-</ecNumber>
    </recommendedName>
</protein>
<keyword evidence="4 12" id="KW-0812">Transmembrane</keyword>
<dbReference type="PANTHER" id="PTHR45630">
    <property type="entry name" value="CATION-TRANSPORTING ATPASE-RELATED"/>
    <property type="match status" value="1"/>
</dbReference>
<comment type="similarity">
    <text evidence="2 12">Belongs to the cation transport ATPase (P-type) (TC 3.A.3) family. Type V subfamily.</text>
</comment>
<keyword evidence="3" id="KW-0597">Phosphoprotein</keyword>
<evidence type="ECO:0000256" key="1">
    <source>
        <dbReference type="ARBA" id="ARBA00004141"/>
    </source>
</evidence>
<evidence type="ECO:0000256" key="6">
    <source>
        <dbReference type="ARBA" id="ARBA00022741"/>
    </source>
</evidence>
<accession>A0A8J2K2Y1</accession>
<feature type="transmembrane region" description="Helical" evidence="12">
    <location>
        <begin position="1048"/>
        <end position="1071"/>
    </location>
</feature>
<dbReference type="Pfam" id="PF00689">
    <property type="entry name" value="Cation_ATPase_C"/>
    <property type="match status" value="1"/>
</dbReference>
<evidence type="ECO:0000313" key="18">
    <source>
        <dbReference type="Proteomes" id="UP000708208"/>
    </source>
</evidence>
<evidence type="ECO:0000259" key="13">
    <source>
        <dbReference type="Pfam" id="PF00122"/>
    </source>
</evidence>
<feature type="domain" description="P5B-type ATPase N-terminal" evidence="16">
    <location>
        <begin position="25"/>
        <end position="145"/>
    </location>
</feature>
<keyword evidence="8 12" id="KW-0460">Magnesium</keyword>
<comment type="caution">
    <text evidence="17">The sequence shown here is derived from an EMBL/GenBank/DDBJ whole genome shotgun (WGS) entry which is preliminary data.</text>
</comment>
<feature type="transmembrane region" description="Helical" evidence="12">
    <location>
        <begin position="1010"/>
        <end position="1028"/>
    </location>
</feature>
<dbReference type="InterPro" id="IPR018303">
    <property type="entry name" value="ATPase_P-typ_P_site"/>
</dbReference>
<dbReference type="GO" id="GO:0019829">
    <property type="term" value="F:ATPase-coupled monoatomic cation transmembrane transporter activity"/>
    <property type="evidence" value="ECO:0007669"/>
    <property type="project" value="UniProtKB-UniRule"/>
</dbReference>
<dbReference type="GO" id="GO:0046872">
    <property type="term" value="F:metal ion binding"/>
    <property type="evidence" value="ECO:0007669"/>
    <property type="project" value="UniProtKB-UniRule"/>
</dbReference>
<dbReference type="EMBL" id="CAJVCH010169601">
    <property type="protein sequence ID" value="CAG7728857.1"/>
    <property type="molecule type" value="Genomic_DNA"/>
</dbReference>
<keyword evidence="5 12" id="KW-0479">Metal-binding</keyword>
<dbReference type="InterPro" id="IPR004014">
    <property type="entry name" value="ATPase_P-typ_cation-transptr_N"/>
</dbReference>
<dbReference type="Pfam" id="PF12409">
    <property type="entry name" value="P5-ATPase"/>
    <property type="match status" value="1"/>
</dbReference>
<feature type="transmembrane region" description="Helical" evidence="12">
    <location>
        <begin position="1083"/>
        <end position="1106"/>
    </location>
</feature>
<keyword evidence="7 12" id="KW-0067">ATP-binding</keyword>
<dbReference type="InterPro" id="IPR006544">
    <property type="entry name" value="P-type_TPase_V"/>
</dbReference>
<dbReference type="InterPro" id="IPR044492">
    <property type="entry name" value="P_typ_ATPase_HD_dom"/>
</dbReference>
<keyword evidence="18" id="KW-1185">Reference proteome</keyword>
<evidence type="ECO:0000259" key="14">
    <source>
        <dbReference type="Pfam" id="PF00689"/>
    </source>
</evidence>
<dbReference type="Pfam" id="PF13246">
    <property type="entry name" value="Cation_ATPase"/>
    <property type="match status" value="1"/>
</dbReference>
<evidence type="ECO:0000256" key="2">
    <source>
        <dbReference type="ARBA" id="ARBA00006000"/>
    </source>
</evidence>
<evidence type="ECO:0000256" key="8">
    <source>
        <dbReference type="ARBA" id="ARBA00022842"/>
    </source>
</evidence>
<dbReference type="Pfam" id="PF00690">
    <property type="entry name" value="Cation_ATPase_N"/>
    <property type="match status" value="1"/>
</dbReference>
<feature type="transmembrane region" description="Helical" evidence="12">
    <location>
        <begin position="1126"/>
        <end position="1145"/>
    </location>
</feature>
<organism evidence="17 18">
    <name type="scientific">Allacma fusca</name>
    <dbReference type="NCBI Taxonomy" id="39272"/>
    <lineage>
        <taxon>Eukaryota</taxon>
        <taxon>Metazoa</taxon>
        <taxon>Ecdysozoa</taxon>
        <taxon>Arthropoda</taxon>
        <taxon>Hexapoda</taxon>
        <taxon>Collembola</taxon>
        <taxon>Symphypleona</taxon>
        <taxon>Sminthuridae</taxon>
        <taxon>Allacma</taxon>
    </lineage>
</organism>
<dbReference type="InterPro" id="IPR047819">
    <property type="entry name" value="P5A-ATPase_N"/>
</dbReference>
<dbReference type="InterPro" id="IPR059000">
    <property type="entry name" value="ATPase_P-type_domA"/>
</dbReference>
<evidence type="ECO:0000313" key="17">
    <source>
        <dbReference type="EMBL" id="CAG7728857.1"/>
    </source>
</evidence>
<dbReference type="PROSITE" id="PS00154">
    <property type="entry name" value="ATPASE_E1_E2"/>
    <property type="match status" value="1"/>
</dbReference>
<feature type="domain" description="P-type ATPase A" evidence="13">
    <location>
        <begin position="265"/>
        <end position="381"/>
    </location>
</feature>
<dbReference type="InterPro" id="IPR006068">
    <property type="entry name" value="ATPase_P-typ_cation-transptr_C"/>
</dbReference>
<keyword evidence="10 12" id="KW-1133">Transmembrane helix</keyword>
<feature type="transmembrane region" description="Helical" evidence="12">
    <location>
        <begin position="431"/>
        <end position="454"/>
    </location>
</feature>
<dbReference type="FunFam" id="2.70.150.10:FF:000060">
    <property type="entry name" value="Cation-transporting ATPase"/>
    <property type="match status" value="1"/>
</dbReference>
<name>A0A8J2K2Y1_9HEXA</name>
<feature type="transmembrane region" description="Helical" evidence="12">
    <location>
        <begin position="933"/>
        <end position="951"/>
    </location>
</feature>
<sequence>MPANRRVSSDRYGTNIYRQPLPEAEATCYGFRYKKCNLFLYYILTIFLLGLPVLLGKWFKKYKIRMLCGRSPLRNATVILVKDETKNYFISEITEEKIENLPDFTVNNCPNESPYYDASSHLCTSLHNVTTLRYFVFRYEKFAWDDRQAKFKRVDGLENIELRKLSENFRGLSHTKRQQLRGIYGSNIIDVEVPSYMKLLFEEVLNPFYCFQVLSVILWSFDEYYYYASCVVAISALSIIASLIETRRQSEMLRDMAQGNADFIVTVRRWDGEEEEINCRDLVPGDVMLIPPEGIVMPADAVVIQGSCIVNESMLTGESVPVTKSALQPSNEMYNEESHKRHTVFNGTSVIQTRFYAGNKVACVIVKTGYSTLKGQLIRSIIFPKELGFQFYVDAMKFVAMLFCLAAIGMTYCIYLYVVRQTHWTTALVRILDIITIVVPPALPAAMTVGTFYAQARLKKKQIFCISPPRINFCGKISLVAFDKTGTLTEDGLDFWCVVPFEEDKSDFSEPVTELPAESDRSHYVRCCASCHSLTYINGQLIGDPLDVKMFVSTAWELEEPLMNKGDTRKFDMLMPNVVKKGDTELGILREFEFTPQLQRMSVVVQPLDSTMTLYCKGAPERLRPLCTNEFPDSFDRVLDSFTLKGYRVLALAYKQVVLKWHEVHRVERDELEKDMIFCGFLVMQNSLKPATMPVIKELNAASIRSVMVTGDNMLTALSVARECGMISSADKVVIVTARDDRNTPELEFTLATQHYEAPEESESNELTISRSSGSAQSISHQPILTSDTECQSNDNDLGDTLIDMERLVPITVETFAATILELQDSNYHLVLNGKTWTILNQLFPVNVIEKIVAKGTVYARMSPECKRQLVESLQNIGYVVAMCGDGANDCSALKMAHVGISLSDAEASVAAPFTSKIQDISSVPHLIREGRCALVTSFGIFKYMALYSMVQFVSVLTLYAHKTNFADTQFLFIDLGITTTIAVVMGRTEPHPRLVTKRPMGSLISFQNIVSILLQIFTSGVIQLGAISLLKTESWFKPVQPTSPEEIIFECWETTTIFSVSAFQYLILALVFSKGPPFRKPFYSNGLFLLAYATLTSLTILLAVYPVGQLAEFFILEPVSQETTNFRLTILAFPVINIIASLYFENGLATSRFVKKLGKWVCRKKKRHRFKELLEHLDVDHTWPPIKS</sequence>
<dbReference type="EC" id="7.2.2.-" evidence="12"/>
<dbReference type="OrthoDB" id="48943at2759"/>
<keyword evidence="9 12" id="KW-1278">Translocase</keyword>
<evidence type="ECO:0000256" key="7">
    <source>
        <dbReference type="ARBA" id="ARBA00022840"/>
    </source>
</evidence>
<dbReference type="SFLD" id="SFLDG00002">
    <property type="entry name" value="C1.7:_P-type_atpase_like"/>
    <property type="match status" value="1"/>
</dbReference>
<evidence type="ECO:0000259" key="15">
    <source>
        <dbReference type="Pfam" id="PF00690"/>
    </source>
</evidence>
<dbReference type="GO" id="GO:0016020">
    <property type="term" value="C:membrane"/>
    <property type="evidence" value="ECO:0007669"/>
    <property type="project" value="UniProtKB-SubCell"/>
</dbReference>
<comment type="catalytic activity">
    <reaction evidence="12">
        <text>ATP + H2O = ADP + phosphate + H(+)</text>
        <dbReference type="Rhea" id="RHEA:13065"/>
        <dbReference type="ChEBI" id="CHEBI:15377"/>
        <dbReference type="ChEBI" id="CHEBI:15378"/>
        <dbReference type="ChEBI" id="CHEBI:30616"/>
        <dbReference type="ChEBI" id="CHEBI:43474"/>
        <dbReference type="ChEBI" id="CHEBI:456216"/>
    </reaction>
</comment>
<keyword evidence="11 12" id="KW-0472">Membrane</keyword>
<dbReference type="NCBIfam" id="TIGR01657">
    <property type="entry name" value="P-ATPase-V"/>
    <property type="match status" value="1"/>
</dbReference>
<dbReference type="PROSITE" id="PS01229">
    <property type="entry name" value="COF_2"/>
    <property type="match status" value="1"/>
</dbReference>
<dbReference type="GO" id="GO:0005524">
    <property type="term" value="F:ATP binding"/>
    <property type="evidence" value="ECO:0007669"/>
    <property type="project" value="UniProtKB-UniRule"/>
</dbReference>
<evidence type="ECO:0000256" key="9">
    <source>
        <dbReference type="ARBA" id="ARBA00022967"/>
    </source>
</evidence>
<dbReference type="GO" id="GO:0006874">
    <property type="term" value="P:intracellular calcium ion homeostasis"/>
    <property type="evidence" value="ECO:0007669"/>
    <property type="project" value="TreeGrafter"/>
</dbReference>
<reference evidence="17" key="1">
    <citation type="submission" date="2021-06" db="EMBL/GenBank/DDBJ databases">
        <authorList>
            <person name="Hodson N. C."/>
            <person name="Mongue J. A."/>
            <person name="Jaron S. K."/>
        </authorList>
    </citation>
    <scope>NUCLEOTIDE SEQUENCE</scope>
</reference>
<evidence type="ECO:0000256" key="5">
    <source>
        <dbReference type="ARBA" id="ARBA00022723"/>
    </source>
</evidence>
<dbReference type="NCBIfam" id="TIGR01494">
    <property type="entry name" value="ATPase_P-type"/>
    <property type="match status" value="2"/>
</dbReference>
<keyword evidence="6 12" id="KW-0547">Nucleotide-binding</keyword>
<evidence type="ECO:0000256" key="3">
    <source>
        <dbReference type="ARBA" id="ARBA00022553"/>
    </source>
</evidence>
<feature type="transmembrane region" description="Helical" evidence="12">
    <location>
        <begin position="398"/>
        <end position="419"/>
    </location>
</feature>
<feature type="transmembrane region" description="Helical" evidence="12">
    <location>
        <begin position="224"/>
        <end position="244"/>
    </location>
</feature>
<dbReference type="Proteomes" id="UP000708208">
    <property type="component" value="Unassembled WGS sequence"/>
</dbReference>
<feature type="transmembrane region" description="Helical" evidence="12">
    <location>
        <begin position="971"/>
        <end position="989"/>
    </location>
</feature>
<dbReference type="GO" id="GO:0140358">
    <property type="term" value="F:P-type transmembrane transporter activity"/>
    <property type="evidence" value="ECO:0007669"/>
    <property type="project" value="InterPro"/>
</dbReference>
<evidence type="ECO:0000256" key="12">
    <source>
        <dbReference type="RuleBase" id="RU362082"/>
    </source>
</evidence>